<gene>
    <name evidence="2" type="ORF">TCM_028318</name>
</gene>
<dbReference type="InterPro" id="IPR036397">
    <property type="entry name" value="RNaseH_sf"/>
</dbReference>
<dbReference type="OMA" id="ISHIYLE"/>
<dbReference type="Gramene" id="EOY26529">
    <property type="protein sequence ID" value="EOY26529"/>
    <property type="gene ID" value="TCM_028318"/>
</dbReference>
<dbReference type="PANTHER" id="PTHR33116">
    <property type="entry name" value="REVERSE TRANSCRIPTASE ZINC-BINDING DOMAIN-CONTAINING PROTEIN-RELATED-RELATED"/>
    <property type="match status" value="1"/>
</dbReference>
<reference evidence="2 3" key="1">
    <citation type="journal article" date="2013" name="Genome Biol.">
        <title>The genome sequence of the most widely cultivated cacao type and its use to identify candidate genes regulating pod color.</title>
        <authorList>
            <person name="Motamayor J.C."/>
            <person name="Mockaitis K."/>
            <person name="Schmutz J."/>
            <person name="Haiminen N."/>
            <person name="Iii D.L."/>
            <person name="Cornejo O."/>
            <person name="Findley S.D."/>
            <person name="Zheng P."/>
            <person name="Utro F."/>
            <person name="Royaert S."/>
            <person name="Saski C."/>
            <person name="Jenkins J."/>
            <person name="Podicheti R."/>
            <person name="Zhao M."/>
            <person name="Scheffler B.E."/>
            <person name="Stack J.C."/>
            <person name="Feltus F.A."/>
            <person name="Mustiga G.M."/>
            <person name="Amores F."/>
            <person name="Phillips W."/>
            <person name="Marelli J.P."/>
            <person name="May G.D."/>
            <person name="Shapiro H."/>
            <person name="Ma J."/>
            <person name="Bustamante C.D."/>
            <person name="Schnell R.J."/>
            <person name="Main D."/>
            <person name="Gilbert D."/>
            <person name="Parida L."/>
            <person name="Kuhn D.N."/>
        </authorList>
    </citation>
    <scope>NUCLEOTIDE SEQUENCE [LARGE SCALE GENOMIC DNA]</scope>
    <source>
        <strain evidence="3">cv. Matina 1-6</strain>
    </source>
</reference>
<accession>A0A061GHK1</accession>
<dbReference type="Gene3D" id="3.30.420.10">
    <property type="entry name" value="Ribonuclease H-like superfamily/Ribonuclease H"/>
    <property type="match status" value="1"/>
</dbReference>
<organism evidence="2 3">
    <name type="scientific">Theobroma cacao</name>
    <name type="common">Cacao</name>
    <name type="synonym">Cocoa</name>
    <dbReference type="NCBI Taxonomy" id="3641"/>
    <lineage>
        <taxon>Eukaryota</taxon>
        <taxon>Viridiplantae</taxon>
        <taxon>Streptophyta</taxon>
        <taxon>Embryophyta</taxon>
        <taxon>Tracheophyta</taxon>
        <taxon>Spermatophyta</taxon>
        <taxon>Magnoliopsida</taxon>
        <taxon>eudicotyledons</taxon>
        <taxon>Gunneridae</taxon>
        <taxon>Pentapetalae</taxon>
        <taxon>rosids</taxon>
        <taxon>malvids</taxon>
        <taxon>Malvales</taxon>
        <taxon>Malvaceae</taxon>
        <taxon>Byttnerioideae</taxon>
        <taxon>Theobroma</taxon>
    </lineage>
</organism>
<dbReference type="InterPro" id="IPR002156">
    <property type="entry name" value="RNaseH_domain"/>
</dbReference>
<dbReference type="CDD" id="cd06222">
    <property type="entry name" value="RNase_H_like"/>
    <property type="match status" value="1"/>
</dbReference>
<dbReference type="Pfam" id="PF13456">
    <property type="entry name" value="RVT_3"/>
    <property type="match status" value="1"/>
</dbReference>
<dbReference type="InterPro" id="IPR012337">
    <property type="entry name" value="RNaseH-like_sf"/>
</dbReference>
<feature type="domain" description="RNase H type-1" evidence="1">
    <location>
        <begin position="309"/>
        <end position="427"/>
    </location>
</feature>
<name>A0A061GHK1_THECC</name>
<dbReference type="SUPFAM" id="SSF53098">
    <property type="entry name" value="Ribonuclease H-like"/>
    <property type="match status" value="1"/>
</dbReference>
<evidence type="ECO:0000313" key="3">
    <source>
        <dbReference type="Proteomes" id="UP000026915"/>
    </source>
</evidence>
<dbReference type="EMBL" id="CM001884">
    <property type="protein sequence ID" value="EOY26529.1"/>
    <property type="molecule type" value="Genomic_DNA"/>
</dbReference>
<protein>
    <submittedName>
        <fullName evidence="2">Ribonuclease H-like protein</fullName>
    </submittedName>
</protein>
<dbReference type="GO" id="GO:0004523">
    <property type="term" value="F:RNA-DNA hybrid ribonuclease activity"/>
    <property type="evidence" value="ECO:0007669"/>
    <property type="project" value="InterPro"/>
</dbReference>
<sequence length="458" mass="53046">MYNICQLQKKASYYMNNRSALQKVLSFLQEYEQVSGQQINHQKSCFITANSCPLSRRQIISHTTGFQHKILPVTYLGAPLYKGLKKVILFYSLITKIRDRVSGWENKVLSSGGCITLLRSVLSSLSMYLLQVPKPSATVIEKIEWHFNSFLWGDSTKSKKMHKAAWSKSTFPCSERGLDIRYLNDIPFDRSQEDVAYWALTSNGELSTWSAWEEVRVISALIPLFICWFLWLERNDAKHRHLGMYPDRVVWETMKLLRQLHDGSPLKQWQWKVDKDIAAMWSFLFPPKHGTTPQIIHWVKPFTGEYKLNVDGSSRNCQSATSGGLLRDHIGKLVFGFSENIGRCNSLQAELRALLRRLLLCKEQHIERLWIEMDALVVIQMIHQYQKGSHDIRYLLTSIRKGLSSISYRILHIFREGNQAAYFLSNQGYTHQNLCLITEAQGELHGMLKLDRLNLPYV</sequence>
<dbReference type="PANTHER" id="PTHR33116:SF80">
    <property type="entry name" value="REVERSE TRANSCRIPTASE ZINC-BINDING DOMAIN-CONTAINING PROTEIN"/>
    <property type="match status" value="1"/>
</dbReference>
<dbReference type="HOGENOM" id="CLU_597738_0_0_1"/>
<evidence type="ECO:0000313" key="2">
    <source>
        <dbReference type="EMBL" id="EOY26529.1"/>
    </source>
</evidence>
<proteinExistence type="predicted"/>
<dbReference type="AlphaFoldDB" id="A0A061GHK1"/>
<dbReference type="InterPro" id="IPR044730">
    <property type="entry name" value="RNase_H-like_dom_plant"/>
</dbReference>
<dbReference type="GO" id="GO:0003676">
    <property type="term" value="F:nucleic acid binding"/>
    <property type="evidence" value="ECO:0007669"/>
    <property type="project" value="InterPro"/>
</dbReference>
<evidence type="ECO:0000259" key="1">
    <source>
        <dbReference type="Pfam" id="PF13456"/>
    </source>
</evidence>
<dbReference type="Proteomes" id="UP000026915">
    <property type="component" value="Chromosome 6"/>
</dbReference>
<dbReference type="InParanoid" id="A0A061GHK1"/>
<keyword evidence="3" id="KW-1185">Reference proteome</keyword>
<dbReference type="eggNOG" id="KOG1075">
    <property type="taxonomic scope" value="Eukaryota"/>
</dbReference>